<gene>
    <name evidence="2" type="ORF">V6N12_000734</name>
</gene>
<dbReference type="EMBL" id="JBBPBM010000077">
    <property type="protein sequence ID" value="KAK8511690.1"/>
    <property type="molecule type" value="Genomic_DNA"/>
</dbReference>
<evidence type="ECO:0000313" key="2">
    <source>
        <dbReference type="EMBL" id="KAK8511690.1"/>
    </source>
</evidence>
<dbReference type="Proteomes" id="UP001472677">
    <property type="component" value="Unassembled WGS sequence"/>
</dbReference>
<comment type="caution">
    <text evidence="2">The sequence shown here is derived from an EMBL/GenBank/DDBJ whole genome shotgun (WGS) entry which is preliminary data.</text>
</comment>
<proteinExistence type="predicted"/>
<organism evidence="2 3">
    <name type="scientific">Hibiscus sabdariffa</name>
    <name type="common">roselle</name>
    <dbReference type="NCBI Taxonomy" id="183260"/>
    <lineage>
        <taxon>Eukaryota</taxon>
        <taxon>Viridiplantae</taxon>
        <taxon>Streptophyta</taxon>
        <taxon>Embryophyta</taxon>
        <taxon>Tracheophyta</taxon>
        <taxon>Spermatophyta</taxon>
        <taxon>Magnoliopsida</taxon>
        <taxon>eudicotyledons</taxon>
        <taxon>Gunneridae</taxon>
        <taxon>Pentapetalae</taxon>
        <taxon>rosids</taxon>
        <taxon>malvids</taxon>
        <taxon>Malvales</taxon>
        <taxon>Malvaceae</taxon>
        <taxon>Malvoideae</taxon>
        <taxon>Hibiscus</taxon>
    </lineage>
</organism>
<protein>
    <submittedName>
        <fullName evidence="2">Uncharacterized protein</fullName>
    </submittedName>
</protein>
<keyword evidence="3" id="KW-1185">Reference proteome</keyword>
<name>A0ABR2BYN1_9ROSI</name>
<feature type="region of interest" description="Disordered" evidence="1">
    <location>
        <begin position="1"/>
        <end position="24"/>
    </location>
</feature>
<evidence type="ECO:0000256" key="1">
    <source>
        <dbReference type="SAM" id="MobiDB-lite"/>
    </source>
</evidence>
<sequence>MASASLPSSPPPPSPPSISASHSESTVALATSLVPQMPQNASVILKSLKVGQEHHLCKLCYSCIDALGR</sequence>
<accession>A0ABR2BYN1</accession>
<reference evidence="2 3" key="1">
    <citation type="journal article" date="2024" name="G3 (Bethesda)">
        <title>Genome assembly of Hibiscus sabdariffa L. provides insights into metabolisms of medicinal natural products.</title>
        <authorList>
            <person name="Kim T."/>
        </authorList>
    </citation>
    <scope>NUCLEOTIDE SEQUENCE [LARGE SCALE GENOMIC DNA]</scope>
    <source>
        <strain evidence="2">TK-2024</strain>
        <tissue evidence="2">Old leaves</tissue>
    </source>
</reference>
<evidence type="ECO:0000313" key="3">
    <source>
        <dbReference type="Proteomes" id="UP001472677"/>
    </source>
</evidence>